<evidence type="ECO:0000313" key="8">
    <source>
        <dbReference type="Proteomes" id="UP001165283"/>
    </source>
</evidence>
<keyword evidence="1" id="KW-0808">Transferase</keyword>
<dbReference type="Proteomes" id="UP001165283">
    <property type="component" value="Unassembled WGS sequence"/>
</dbReference>
<evidence type="ECO:0000256" key="5">
    <source>
        <dbReference type="SAM" id="Phobius"/>
    </source>
</evidence>
<feature type="region of interest" description="Disordered" evidence="4">
    <location>
        <begin position="637"/>
        <end position="671"/>
    </location>
</feature>
<accession>A0ABT1A0B3</accession>
<dbReference type="SUPFAM" id="SSF55874">
    <property type="entry name" value="ATPase domain of HSP90 chaperone/DNA topoisomerase II/histidine kinase"/>
    <property type="match status" value="1"/>
</dbReference>
<dbReference type="RefSeq" id="WP_252439120.1">
    <property type="nucleotide sequence ID" value="NZ_JAGSOV010000034.1"/>
</dbReference>
<feature type="transmembrane region" description="Helical" evidence="5">
    <location>
        <begin position="270"/>
        <end position="291"/>
    </location>
</feature>
<dbReference type="SMART" id="SM00387">
    <property type="entry name" value="HATPase_c"/>
    <property type="match status" value="1"/>
</dbReference>
<dbReference type="Gene3D" id="3.30.565.10">
    <property type="entry name" value="Histidine kinase-like ATPase, C-terminal domain"/>
    <property type="match status" value="1"/>
</dbReference>
<feature type="domain" description="Histidine kinase/HSP90-like ATPase" evidence="6">
    <location>
        <begin position="541"/>
        <end position="634"/>
    </location>
</feature>
<dbReference type="InterPro" id="IPR050482">
    <property type="entry name" value="Sensor_HK_TwoCompSys"/>
</dbReference>
<evidence type="ECO:0000313" key="7">
    <source>
        <dbReference type="EMBL" id="MCO1656423.1"/>
    </source>
</evidence>
<feature type="transmembrane region" description="Helical" evidence="5">
    <location>
        <begin position="330"/>
        <end position="354"/>
    </location>
</feature>
<keyword evidence="2" id="KW-0418">Kinase</keyword>
<dbReference type="PANTHER" id="PTHR24421:SF63">
    <property type="entry name" value="SENSOR HISTIDINE KINASE DESK"/>
    <property type="match status" value="1"/>
</dbReference>
<evidence type="ECO:0000256" key="3">
    <source>
        <dbReference type="ARBA" id="ARBA00023012"/>
    </source>
</evidence>
<evidence type="ECO:0000256" key="1">
    <source>
        <dbReference type="ARBA" id="ARBA00022679"/>
    </source>
</evidence>
<feature type="transmembrane region" description="Helical" evidence="5">
    <location>
        <begin position="366"/>
        <end position="388"/>
    </location>
</feature>
<dbReference type="EMBL" id="JAGSOV010000034">
    <property type="protein sequence ID" value="MCO1656423.1"/>
    <property type="molecule type" value="Genomic_DNA"/>
</dbReference>
<dbReference type="PANTHER" id="PTHR24421">
    <property type="entry name" value="NITRATE/NITRITE SENSOR PROTEIN NARX-RELATED"/>
    <property type="match status" value="1"/>
</dbReference>
<dbReference type="CDD" id="cd16917">
    <property type="entry name" value="HATPase_UhpB-NarQ-NarX-like"/>
    <property type="match status" value="1"/>
</dbReference>
<keyword evidence="5" id="KW-0472">Membrane</keyword>
<keyword evidence="5" id="KW-1133">Transmembrane helix</keyword>
<feature type="compositionally biased region" description="Basic and acidic residues" evidence="4">
    <location>
        <begin position="582"/>
        <end position="593"/>
    </location>
</feature>
<gene>
    <name evidence="7" type="ORF">KDL28_15280</name>
</gene>
<reference evidence="7" key="1">
    <citation type="submission" date="2021-04" db="EMBL/GenBank/DDBJ databases">
        <title>Pseudonocardia sp. nov., isolated from sandy soil of mangrove forest.</title>
        <authorList>
            <person name="Zan Z."/>
            <person name="Huang R."/>
            <person name="Liu W."/>
        </authorList>
    </citation>
    <scope>NUCLEOTIDE SEQUENCE</scope>
    <source>
        <strain evidence="7">S2-4</strain>
    </source>
</reference>
<dbReference type="Pfam" id="PF02518">
    <property type="entry name" value="HATPase_c"/>
    <property type="match status" value="1"/>
</dbReference>
<evidence type="ECO:0000256" key="4">
    <source>
        <dbReference type="SAM" id="MobiDB-lite"/>
    </source>
</evidence>
<feature type="transmembrane region" description="Helical" evidence="5">
    <location>
        <begin position="15"/>
        <end position="35"/>
    </location>
</feature>
<feature type="transmembrane region" description="Helical" evidence="5">
    <location>
        <begin position="41"/>
        <end position="59"/>
    </location>
</feature>
<feature type="transmembrane region" description="Helical" evidence="5">
    <location>
        <begin position="298"/>
        <end position="318"/>
    </location>
</feature>
<comment type="caution">
    <text evidence="7">The sequence shown here is derived from an EMBL/GenBank/DDBJ whole genome shotgun (WGS) entry which is preliminary data.</text>
</comment>
<dbReference type="InterPro" id="IPR003594">
    <property type="entry name" value="HATPase_dom"/>
</dbReference>
<dbReference type="Pfam" id="PF07730">
    <property type="entry name" value="HisKA_3"/>
    <property type="match status" value="1"/>
</dbReference>
<feature type="transmembrane region" description="Helical" evidence="5">
    <location>
        <begin position="400"/>
        <end position="422"/>
    </location>
</feature>
<sequence length="671" mass="69754">MQTDERPGTAESRHVWVFAVVFLGTALPAVVGIAAYWAGPAAGVLAAATFVLPMLYAVPRGRPSWARHRNPLLAVQGLLTYLPFAFFGADWVAGPPGFLGGLLLLTVSAPTSWLLFGAALATEGVLRFAVVGLPRIEGLPEAVLIFVVPLYAAAALFGLIRLSGLVDELRAARTELATLTVAGERLRAADRLRAAVGDRLDAAVACARAASALLTSAPEEARARLAEAAGCARQALDQVRAVVADDRRAPWPAVTAAQEGAAAPTVAPRLARLVLTLALVALSAQLLATALADHHMDALVAVASVVGVVALVALQLYHSTAWREHARPRGWPWTLAAQVLLLVLGYFPVLHATIHGLGGFVAGSALLLLPAGWGWAAFAGIQLAIAVHTLVLPGLDTADIVYSLVVTVTTGLVVYGLSRLAGLAVELDDTRRELARMAVVRERLRVARDTHDLLGMGLSAVALKSDLAGRLIDRADDRARAEIDALVRLGEQAGADVLAVTDDVHRLSLRTELDAAAEVLASAGVAADVRADRADEPLPEEVDSVLATVLRESVTNVLRHARARRCGIELTVDATVAHLRVTNDGRGEPRDQPQRPGGHGLANLSARAAALGGSLSTRAEAGGFELTVRLPLAGSAGQAGEQPLAAGGAADGVDEVVGGPGLDQEPGRADG</sequence>
<feature type="transmembrane region" description="Helical" evidence="5">
    <location>
        <begin position="71"/>
        <end position="93"/>
    </location>
</feature>
<evidence type="ECO:0000259" key="6">
    <source>
        <dbReference type="SMART" id="SM00387"/>
    </source>
</evidence>
<dbReference type="InterPro" id="IPR011712">
    <property type="entry name" value="Sig_transdc_His_kin_sub3_dim/P"/>
</dbReference>
<protein>
    <recommendedName>
        <fullName evidence="6">Histidine kinase/HSP90-like ATPase domain-containing protein</fullName>
    </recommendedName>
</protein>
<keyword evidence="8" id="KW-1185">Reference proteome</keyword>
<keyword evidence="5" id="KW-0812">Transmembrane</keyword>
<dbReference type="Gene3D" id="1.20.5.1930">
    <property type="match status" value="2"/>
</dbReference>
<feature type="region of interest" description="Disordered" evidence="4">
    <location>
        <begin position="582"/>
        <end position="601"/>
    </location>
</feature>
<keyword evidence="3" id="KW-0902">Two-component regulatory system</keyword>
<organism evidence="7 8">
    <name type="scientific">Pseudonocardia humida</name>
    <dbReference type="NCBI Taxonomy" id="2800819"/>
    <lineage>
        <taxon>Bacteria</taxon>
        <taxon>Bacillati</taxon>
        <taxon>Actinomycetota</taxon>
        <taxon>Actinomycetes</taxon>
        <taxon>Pseudonocardiales</taxon>
        <taxon>Pseudonocardiaceae</taxon>
        <taxon>Pseudonocardia</taxon>
    </lineage>
</organism>
<name>A0ABT1A0B3_9PSEU</name>
<evidence type="ECO:0000256" key="2">
    <source>
        <dbReference type="ARBA" id="ARBA00022777"/>
    </source>
</evidence>
<feature type="transmembrane region" description="Helical" evidence="5">
    <location>
        <begin position="142"/>
        <end position="160"/>
    </location>
</feature>
<dbReference type="InterPro" id="IPR036890">
    <property type="entry name" value="HATPase_C_sf"/>
</dbReference>
<proteinExistence type="predicted"/>